<comment type="caution">
    <text evidence="1">The sequence shown here is derived from an EMBL/GenBank/DDBJ whole genome shotgun (WGS) entry which is preliminary data.</text>
</comment>
<organism evidence="1 2">
    <name type="scientific">Kribbella ginsengisoli</name>
    <dbReference type="NCBI Taxonomy" id="363865"/>
    <lineage>
        <taxon>Bacteria</taxon>
        <taxon>Bacillati</taxon>
        <taxon>Actinomycetota</taxon>
        <taxon>Actinomycetes</taxon>
        <taxon>Propionibacteriales</taxon>
        <taxon>Kribbellaceae</taxon>
        <taxon>Kribbella</taxon>
    </lineage>
</organism>
<name>A0ABP6WDP4_9ACTN</name>
<dbReference type="RefSeq" id="WP_344838881.1">
    <property type="nucleotide sequence ID" value="NZ_BAABAA010000002.1"/>
</dbReference>
<evidence type="ECO:0000313" key="2">
    <source>
        <dbReference type="Proteomes" id="UP001501222"/>
    </source>
</evidence>
<accession>A0ABP6WDP4</accession>
<gene>
    <name evidence="1" type="ORF">GCM10022235_15610</name>
</gene>
<reference evidence="2" key="1">
    <citation type="journal article" date="2019" name="Int. J. Syst. Evol. Microbiol.">
        <title>The Global Catalogue of Microorganisms (GCM) 10K type strain sequencing project: providing services to taxonomists for standard genome sequencing and annotation.</title>
        <authorList>
            <consortium name="The Broad Institute Genomics Platform"/>
            <consortium name="The Broad Institute Genome Sequencing Center for Infectious Disease"/>
            <person name="Wu L."/>
            <person name="Ma J."/>
        </authorList>
    </citation>
    <scope>NUCLEOTIDE SEQUENCE [LARGE SCALE GENOMIC DNA]</scope>
    <source>
        <strain evidence="2">JCM 16928</strain>
    </source>
</reference>
<protein>
    <recommendedName>
        <fullName evidence="3">Small secreted protein</fullName>
    </recommendedName>
</protein>
<sequence length="53" mass="5460">MTKCVSVLLAGCVVLAVGCALFGDEQLAERGMAVLHELLGVFSNLDGLRGGKP</sequence>
<proteinExistence type="predicted"/>
<keyword evidence="2" id="KW-1185">Reference proteome</keyword>
<dbReference type="EMBL" id="BAABAA010000002">
    <property type="protein sequence ID" value="GAA3548866.1"/>
    <property type="molecule type" value="Genomic_DNA"/>
</dbReference>
<evidence type="ECO:0000313" key="1">
    <source>
        <dbReference type="EMBL" id="GAA3548866.1"/>
    </source>
</evidence>
<evidence type="ECO:0008006" key="3">
    <source>
        <dbReference type="Google" id="ProtNLM"/>
    </source>
</evidence>
<dbReference type="PROSITE" id="PS51257">
    <property type="entry name" value="PROKAR_LIPOPROTEIN"/>
    <property type="match status" value="1"/>
</dbReference>
<dbReference type="Proteomes" id="UP001501222">
    <property type="component" value="Unassembled WGS sequence"/>
</dbReference>